<dbReference type="InterPro" id="IPR004843">
    <property type="entry name" value="Calcineurin-like_PHP"/>
</dbReference>
<dbReference type="InterPro" id="IPR036907">
    <property type="entry name" value="5'-Nucleotdase_C_sf"/>
</dbReference>
<dbReference type="EMBL" id="MU004244">
    <property type="protein sequence ID" value="KAF2663839.1"/>
    <property type="molecule type" value="Genomic_DNA"/>
</dbReference>
<dbReference type="InterPro" id="IPR041823">
    <property type="entry name" value="YHR202W_N"/>
</dbReference>
<evidence type="ECO:0000259" key="3">
    <source>
        <dbReference type="Pfam" id="PF00149"/>
    </source>
</evidence>
<evidence type="ECO:0000256" key="1">
    <source>
        <dbReference type="SAM" id="MobiDB-lite"/>
    </source>
</evidence>
<dbReference type="InterPro" id="IPR053828">
    <property type="entry name" value="Nucleosidase_C"/>
</dbReference>
<dbReference type="PIRSF" id="PIRSF017316">
    <property type="entry name" value="Pesterase_C1039"/>
    <property type="match status" value="1"/>
</dbReference>
<reference evidence="5" key="1">
    <citation type="journal article" date="2020" name="Stud. Mycol.">
        <title>101 Dothideomycetes genomes: a test case for predicting lifestyles and emergence of pathogens.</title>
        <authorList>
            <person name="Haridas S."/>
            <person name="Albert R."/>
            <person name="Binder M."/>
            <person name="Bloem J."/>
            <person name="Labutti K."/>
            <person name="Salamov A."/>
            <person name="Andreopoulos B."/>
            <person name="Baker S."/>
            <person name="Barry K."/>
            <person name="Bills G."/>
            <person name="Bluhm B."/>
            <person name="Cannon C."/>
            <person name="Castanera R."/>
            <person name="Culley D."/>
            <person name="Daum C."/>
            <person name="Ezra D."/>
            <person name="Gonzalez J."/>
            <person name="Henrissat B."/>
            <person name="Kuo A."/>
            <person name="Liang C."/>
            <person name="Lipzen A."/>
            <person name="Lutzoni F."/>
            <person name="Magnuson J."/>
            <person name="Mondo S."/>
            <person name="Nolan M."/>
            <person name="Ohm R."/>
            <person name="Pangilinan J."/>
            <person name="Park H.-J."/>
            <person name="Ramirez L."/>
            <person name="Alfaro M."/>
            <person name="Sun H."/>
            <person name="Tritt A."/>
            <person name="Yoshinaga Y."/>
            <person name="Zwiers L.-H."/>
            <person name="Turgeon B."/>
            <person name="Goodwin S."/>
            <person name="Spatafora J."/>
            <person name="Crous P."/>
            <person name="Grigoriev I."/>
        </authorList>
    </citation>
    <scope>NUCLEOTIDE SEQUENCE</scope>
    <source>
        <strain evidence="5">CBS 115976</strain>
    </source>
</reference>
<dbReference type="Gene3D" id="3.60.21.10">
    <property type="match status" value="1"/>
</dbReference>
<evidence type="ECO:0000256" key="2">
    <source>
        <dbReference type="SAM" id="SignalP"/>
    </source>
</evidence>
<feature type="signal peptide" evidence="2">
    <location>
        <begin position="1"/>
        <end position="18"/>
    </location>
</feature>
<feature type="compositionally biased region" description="Basic and acidic residues" evidence="1">
    <location>
        <begin position="510"/>
        <end position="524"/>
    </location>
</feature>
<evidence type="ECO:0000313" key="6">
    <source>
        <dbReference type="Proteomes" id="UP000799302"/>
    </source>
</evidence>
<proteinExistence type="predicted"/>
<dbReference type="PANTHER" id="PTHR11575">
    <property type="entry name" value="5'-NUCLEOTIDASE-RELATED"/>
    <property type="match status" value="1"/>
</dbReference>
<dbReference type="PANTHER" id="PTHR11575:SF43">
    <property type="entry name" value="SER_THR PROTEIN PHOSPHATASE FAMILY (AFU_ORTHOLOGUE AFUA_3G04160)"/>
    <property type="match status" value="1"/>
</dbReference>
<dbReference type="SUPFAM" id="SSF55816">
    <property type="entry name" value="5'-nucleotidase (syn. UDP-sugar hydrolase), C-terminal domain"/>
    <property type="match status" value="1"/>
</dbReference>
<dbReference type="InterPro" id="IPR029052">
    <property type="entry name" value="Metallo-depent_PP-like"/>
</dbReference>
<dbReference type="GO" id="GO:0016787">
    <property type="term" value="F:hydrolase activity"/>
    <property type="evidence" value="ECO:0007669"/>
    <property type="project" value="InterPro"/>
</dbReference>
<dbReference type="AlphaFoldDB" id="A0A6A6TUU1"/>
<dbReference type="CDD" id="cd07407">
    <property type="entry name" value="MPP_YHR202W_N"/>
    <property type="match status" value="1"/>
</dbReference>
<dbReference type="Pfam" id="PF21953">
    <property type="entry name" value="NadN_nucleosid_C"/>
    <property type="match status" value="1"/>
</dbReference>
<dbReference type="Gene3D" id="3.90.780.10">
    <property type="entry name" value="5'-Nucleotidase, C-terminal domain"/>
    <property type="match status" value="2"/>
</dbReference>
<feature type="region of interest" description="Disordered" evidence="1">
    <location>
        <begin position="503"/>
        <end position="533"/>
    </location>
</feature>
<dbReference type="OrthoDB" id="7722975at2759"/>
<feature type="chain" id="PRO_5025571885" evidence="2">
    <location>
        <begin position="19"/>
        <end position="615"/>
    </location>
</feature>
<dbReference type="InterPro" id="IPR006179">
    <property type="entry name" value="5_nucleotidase/apyrase"/>
</dbReference>
<name>A0A6A6TUU1_9PEZI</name>
<keyword evidence="6" id="KW-1185">Reference proteome</keyword>
<dbReference type="GO" id="GO:0005576">
    <property type="term" value="C:extracellular region"/>
    <property type="evidence" value="ECO:0007669"/>
    <property type="project" value="UniProtKB-ARBA"/>
</dbReference>
<evidence type="ECO:0000259" key="4">
    <source>
        <dbReference type="Pfam" id="PF21953"/>
    </source>
</evidence>
<protein>
    <submittedName>
        <fullName evidence="5">Uncharacterized protein</fullName>
    </submittedName>
</protein>
<keyword evidence="2" id="KW-0732">Signal</keyword>
<sequence length="615" mass="68861">MRLPFSAILALLAGYSKAIQPDAVRAYEAPLRELPWGKVNFLHTTDVHGWLAGHLQEPSFSADWGDYISFAHHLRAKADADGSDLLLVDTGDRIEGNGLYDGSDPKGKYYFDIFKNQDIDLMSIGNHELYKANSSIDELHQTVPNYKNSYIASNLDIIDPDRGTREPLAQRYRKFTTKNQKLRILSFGFLFDFTGNANNTFVQPIEEAIKEDWFREALSDKEVDLIVVIGHVGIRMTEYKVIYQAIRDAHWDTPIAFFGGHVHVRDYTTYDKSAVAIASGRYMETVGFLSIDGIEAGKTKSKVFPKFARRYIDKNLFSFHQHTGLNKTTFPTELGRNVSKAIAKARSTLKLNEKYGCAPAALFVNRAPYPSDNSIFSWLADHVLPAQIGKASRVRSKGKKTLIITNTGAMRFDIFEGPFTKDTEFLVSPFTSEFRYVPEIPVKVAARVLDLLNSKGPILEAMGSDGAALKEWMVVPPEQIGGIMAEQSGFAQTEEMRVSTGAQQVLGTSKKPDLKPGYTTKDDAGTDGDDTEHSRIDFYNVPNCIQATVGIKLPLDPNDDSTVDLVYNEFVESWIVLALQYLGLKTTVADTKPYMEGKTVTNLITDWIEEHWKCK</sequence>
<dbReference type="GO" id="GO:0009166">
    <property type="term" value="P:nucleotide catabolic process"/>
    <property type="evidence" value="ECO:0007669"/>
    <property type="project" value="InterPro"/>
</dbReference>
<dbReference type="SUPFAM" id="SSF56300">
    <property type="entry name" value="Metallo-dependent phosphatases"/>
    <property type="match status" value="1"/>
</dbReference>
<dbReference type="FunFam" id="3.60.21.10:FF:000043">
    <property type="entry name" value="Ser/Thr protein phosphatase family"/>
    <property type="match status" value="1"/>
</dbReference>
<dbReference type="Pfam" id="PF00149">
    <property type="entry name" value="Metallophos"/>
    <property type="match status" value="1"/>
</dbReference>
<feature type="domain" description="Calcineurin-like phosphoesterase" evidence="3">
    <location>
        <begin position="40"/>
        <end position="264"/>
    </location>
</feature>
<dbReference type="InterPro" id="IPR014485">
    <property type="entry name" value="Pesterase_C1039"/>
</dbReference>
<accession>A0A6A6TUU1</accession>
<gene>
    <name evidence="5" type="ORF">BT63DRAFT_444299</name>
</gene>
<dbReference type="GO" id="GO:0005829">
    <property type="term" value="C:cytosol"/>
    <property type="evidence" value="ECO:0007669"/>
    <property type="project" value="TreeGrafter"/>
</dbReference>
<evidence type="ECO:0000313" key="5">
    <source>
        <dbReference type="EMBL" id="KAF2663839.1"/>
    </source>
</evidence>
<feature type="domain" description="Putative 5'-nucleotidase C-terminal" evidence="4">
    <location>
        <begin position="362"/>
        <end position="576"/>
    </location>
</feature>
<dbReference type="Proteomes" id="UP000799302">
    <property type="component" value="Unassembled WGS sequence"/>
</dbReference>
<organism evidence="5 6">
    <name type="scientific">Microthyrium microscopicum</name>
    <dbReference type="NCBI Taxonomy" id="703497"/>
    <lineage>
        <taxon>Eukaryota</taxon>
        <taxon>Fungi</taxon>
        <taxon>Dikarya</taxon>
        <taxon>Ascomycota</taxon>
        <taxon>Pezizomycotina</taxon>
        <taxon>Dothideomycetes</taxon>
        <taxon>Dothideomycetes incertae sedis</taxon>
        <taxon>Microthyriales</taxon>
        <taxon>Microthyriaceae</taxon>
        <taxon>Microthyrium</taxon>
    </lineage>
</organism>